<proteinExistence type="predicted"/>
<keyword evidence="1" id="KW-0472">Membrane</keyword>
<dbReference type="EMBL" id="BTSX01000004">
    <property type="protein sequence ID" value="GMS91907.1"/>
    <property type="molecule type" value="Genomic_DNA"/>
</dbReference>
<reference evidence="2" key="1">
    <citation type="submission" date="2023-10" db="EMBL/GenBank/DDBJ databases">
        <title>Genome assembly of Pristionchus species.</title>
        <authorList>
            <person name="Yoshida K."/>
            <person name="Sommer R.J."/>
        </authorList>
    </citation>
    <scope>NUCLEOTIDE SEQUENCE</scope>
    <source>
        <strain evidence="2">RS0144</strain>
    </source>
</reference>
<accession>A0AAV5TC48</accession>
<feature type="transmembrane region" description="Helical" evidence="1">
    <location>
        <begin position="157"/>
        <end position="183"/>
    </location>
</feature>
<evidence type="ECO:0000313" key="2">
    <source>
        <dbReference type="EMBL" id="GMS91907.1"/>
    </source>
</evidence>
<feature type="transmembrane region" description="Helical" evidence="1">
    <location>
        <begin position="71"/>
        <end position="95"/>
    </location>
</feature>
<comment type="caution">
    <text evidence="2">The sequence shown here is derived from an EMBL/GenBank/DDBJ whole genome shotgun (WGS) entry which is preliminary data.</text>
</comment>
<keyword evidence="1" id="KW-1133">Transmembrane helix</keyword>
<dbReference type="AlphaFoldDB" id="A0AAV5TC48"/>
<keyword evidence="3" id="KW-1185">Reference proteome</keyword>
<dbReference type="Proteomes" id="UP001432027">
    <property type="component" value="Unassembled WGS sequence"/>
</dbReference>
<gene>
    <name evidence="2" type="ORF">PENTCL1PPCAC_14082</name>
</gene>
<evidence type="ECO:0000313" key="3">
    <source>
        <dbReference type="Proteomes" id="UP001432027"/>
    </source>
</evidence>
<feature type="transmembrane region" description="Helical" evidence="1">
    <location>
        <begin position="31"/>
        <end position="59"/>
    </location>
</feature>
<organism evidence="2 3">
    <name type="scientific">Pristionchus entomophagus</name>
    <dbReference type="NCBI Taxonomy" id="358040"/>
    <lineage>
        <taxon>Eukaryota</taxon>
        <taxon>Metazoa</taxon>
        <taxon>Ecdysozoa</taxon>
        <taxon>Nematoda</taxon>
        <taxon>Chromadorea</taxon>
        <taxon>Rhabditida</taxon>
        <taxon>Rhabditina</taxon>
        <taxon>Diplogasteromorpha</taxon>
        <taxon>Diplogasteroidea</taxon>
        <taxon>Neodiplogasteridae</taxon>
        <taxon>Pristionchus</taxon>
    </lineage>
</organism>
<evidence type="ECO:0008006" key="4">
    <source>
        <dbReference type="Google" id="ProtNLM"/>
    </source>
</evidence>
<evidence type="ECO:0000256" key="1">
    <source>
        <dbReference type="SAM" id="Phobius"/>
    </source>
</evidence>
<protein>
    <recommendedName>
        <fullName evidence="4">G protein-coupled receptor</fullName>
    </recommendedName>
</protein>
<keyword evidence="1" id="KW-0812">Transmembrane</keyword>
<feature type="transmembrane region" description="Helical" evidence="1">
    <location>
        <begin position="107"/>
        <end position="131"/>
    </location>
</feature>
<name>A0AAV5TC48_9BILA</name>
<sequence length="210" mass="23748">MHSMRSLRSRMRKCIEYGHTGPRTEMDTSQLVYIINIVSLIVSVAQLCVASSIFDFIVLNGLYYTANNDHAIMFFTAPLMSAVIAFLTIAVPTMPRRLQNFISRHPFLIAAMHVFTLTVSTLVFAFCSLAAAQLSQKIGYYASDGIPQKIQSASSWYFMRLEICTVMLGLQSILTLSQTALLYMRKDCRYKMHDTQQKGTTEFAYTPLHS</sequence>